<evidence type="ECO:0000259" key="12">
    <source>
        <dbReference type="PROSITE" id="PS50991"/>
    </source>
</evidence>
<dbReference type="Gene3D" id="1.10.238.260">
    <property type="match status" value="1"/>
</dbReference>
<keyword evidence="8 11" id="KW-0479">Metal-binding</keyword>
<dbReference type="PROSITE" id="PS00816">
    <property type="entry name" value="AIPM_HOMOCIT_SYNTH_2"/>
    <property type="match status" value="1"/>
</dbReference>
<keyword evidence="10 11" id="KW-0100">Branched-chain amino acid biosynthesis</keyword>
<feature type="binding site" evidence="11">
    <location>
        <position position="203"/>
    </location>
    <ligand>
        <name>Mn(2+)</name>
        <dbReference type="ChEBI" id="CHEBI:29035"/>
    </ligand>
</feature>
<dbReference type="InterPro" id="IPR050073">
    <property type="entry name" value="2-IPM_HCS-like"/>
</dbReference>
<comment type="similarity">
    <text evidence="2 11">Belongs to the alpha-IPM synthase/homocitrate synthase family. LeuA type 1 subfamily.</text>
</comment>
<keyword evidence="5 11" id="KW-0432">Leucine biosynthesis</keyword>
<dbReference type="GO" id="GO:0003985">
    <property type="term" value="F:acetyl-CoA C-acetyltransferase activity"/>
    <property type="evidence" value="ECO:0007669"/>
    <property type="project" value="UniProtKB-UniRule"/>
</dbReference>
<dbReference type="GO" id="GO:0003852">
    <property type="term" value="F:2-isopropylmalate synthase activity"/>
    <property type="evidence" value="ECO:0007669"/>
    <property type="project" value="UniProtKB-UniRule"/>
</dbReference>
<reference evidence="13" key="1">
    <citation type="journal article" date="2021" name="PeerJ">
        <title>Extensive microbial diversity within the chicken gut microbiome revealed by metagenomics and culture.</title>
        <authorList>
            <person name="Gilroy R."/>
            <person name="Ravi A."/>
            <person name="Getino M."/>
            <person name="Pursley I."/>
            <person name="Horton D.L."/>
            <person name="Alikhan N.F."/>
            <person name="Baker D."/>
            <person name="Gharbi K."/>
            <person name="Hall N."/>
            <person name="Watson M."/>
            <person name="Adriaenssens E.M."/>
            <person name="Foster-Nyarko E."/>
            <person name="Jarju S."/>
            <person name="Secka A."/>
            <person name="Antonio M."/>
            <person name="Oren A."/>
            <person name="Chaudhuri R.R."/>
            <person name="La Ragione R."/>
            <person name="Hildebrand F."/>
            <person name="Pallen M.J."/>
        </authorList>
    </citation>
    <scope>NUCLEOTIDE SEQUENCE</scope>
    <source>
        <strain evidence="13">14975</strain>
    </source>
</reference>
<keyword evidence="7 11" id="KW-0808">Transferase</keyword>
<evidence type="ECO:0000313" key="14">
    <source>
        <dbReference type="Proteomes" id="UP000823964"/>
    </source>
</evidence>
<keyword evidence="13" id="KW-0012">Acyltransferase</keyword>
<evidence type="ECO:0000256" key="4">
    <source>
        <dbReference type="ARBA" id="ARBA00018198"/>
    </source>
</evidence>
<dbReference type="SUPFAM" id="SSF51569">
    <property type="entry name" value="Aldolase"/>
    <property type="match status" value="1"/>
</dbReference>
<dbReference type="InterPro" id="IPR000891">
    <property type="entry name" value="PYR_CT"/>
</dbReference>
<dbReference type="Pfam" id="PF08502">
    <property type="entry name" value="LeuA_dimer"/>
    <property type="match status" value="1"/>
</dbReference>
<reference evidence="13" key="2">
    <citation type="submission" date="2021-04" db="EMBL/GenBank/DDBJ databases">
        <authorList>
            <person name="Gilroy R."/>
        </authorList>
    </citation>
    <scope>NUCLEOTIDE SEQUENCE</scope>
    <source>
        <strain evidence="13">14975</strain>
    </source>
</reference>
<evidence type="ECO:0000256" key="3">
    <source>
        <dbReference type="ARBA" id="ARBA00012973"/>
    </source>
</evidence>
<dbReference type="GO" id="GO:0009098">
    <property type="term" value="P:L-leucine biosynthetic process"/>
    <property type="evidence" value="ECO:0007669"/>
    <property type="project" value="UniProtKB-UniRule"/>
</dbReference>
<dbReference type="SUPFAM" id="SSF110921">
    <property type="entry name" value="2-isopropylmalate synthase LeuA, allosteric (dimerisation) domain"/>
    <property type="match status" value="1"/>
</dbReference>
<evidence type="ECO:0000256" key="10">
    <source>
        <dbReference type="ARBA" id="ARBA00023304"/>
    </source>
</evidence>
<dbReference type="InterPro" id="IPR036230">
    <property type="entry name" value="LeuA_allosteric_dom_sf"/>
</dbReference>
<dbReference type="PANTHER" id="PTHR10277">
    <property type="entry name" value="HOMOCITRATE SYNTHASE-RELATED"/>
    <property type="match status" value="1"/>
</dbReference>
<dbReference type="Gene3D" id="3.20.20.70">
    <property type="entry name" value="Aldolase class I"/>
    <property type="match status" value="1"/>
</dbReference>
<dbReference type="Gene3D" id="3.30.160.270">
    <property type="match status" value="1"/>
</dbReference>
<dbReference type="CDD" id="cd07940">
    <property type="entry name" value="DRE_TIM_IPMS"/>
    <property type="match status" value="1"/>
</dbReference>
<dbReference type="AlphaFoldDB" id="A0A9D1VBV7"/>
<dbReference type="GO" id="GO:0005737">
    <property type="term" value="C:cytoplasm"/>
    <property type="evidence" value="ECO:0007669"/>
    <property type="project" value="UniProtKB-UniRule"/>
</dbReference>
<feature type="domain" description="Pyruvate carboxyltransferase" evidence="12">
    <location>
        <begin position="5"/>
        <end position="268"/>
    </location>
</feature>
<keyword evidence="11" id="KW-0963">Cytoplasm</keyword>
<comment type="catalytic activity">
    <reaction evidence="11">
        <text>3-methyl-2-oxobutanoate + acetyl-CoA + H2O = (2S)-2-isopropylmalate + CoA + H(+)</text>
        <dbReference type="Rhea" id="RHEA:21524"/>
        <dbReference type="ChEBI" id="CHEBI:1178"/>
        <dbReference type="ChEBI" id="CHEBI:11851"/>
        <dbReference type="ChEBI" id="CHEBI:15377"/>
        <dbReference type="ChEBI" id="CHEBI:15378"/>
        <dbReference type="ChEBI" id="CHEBI:57287"/>
        <dbReference type="ChEBI" id="CHEBI:57288"/>
        <dbReference type="EC" id="2.3.3.13"/>
    </reaction>
</comment>
<dbReference type="PROSITE" id="PS00815">
    <property type="entry name" value="AIPM_HOMOCIT_SYNTH_1"/>
    <property type="match status" value="1"/>
</dbReference>
<dbReference type="InterPro" id="IPR013785">
    <property type="entry name" value="Aldolase_TIM"/>
</dbReference>
<comment type="pathway">
    <text evidence="1 11">Amino-acid biosynthesis; L-leucine biosynthesis; L-leucine from 3-methyl-2-oxobutanoate: step 1/4.</text>
</comment>
<dbReference type="Pfam" id="PF00682">
    <property type="entry name" value="HMGL-like"/>
    <property type="match status" value="1"/>
</dbReference>
<comment type="cofactor">
    <cofactor evidence="11">
        <name>Mn(2+)</name>
        <dbReference type="ChEBI" id="CHEBI:29035"/>
    </cofactor>
</comment>
<evidence type="ECO:0000256" key="11">
    <source>
        <dbReference type="HAMAP-Rule" id="MF_01025"/>
    </source>
</evidence>
<dbReference type="InterPro" id="IPR002034">
    <property type="entry name" value="AIPM/Hcit_synth_CS"/>
</dbReference>
<evidence type="ECO:0000256" key="7">
    <source>
        <dbReference type="ARBA" id="ARBA00022679"/>
    </source>
</evidence>
<name>A0A9D1VBV7_9BACT</name>
<comment type="function">
    <text evidence="11">Catalyzes the condensation of the acetyl group of acetyl-CoA with 3-methyl-2-oxobutanoate (2-ketoisovalerate) to form 3-carboxy-3-hydroxy-4-methylpentanoate (2-isopropylmalate).</text>
</comment>
<feature type="binding site" evidence="11">
    <location>
        <position position="14"/>
    </location>
    <ligand>
        <name>Mn(2+)</name>
        <dbReference type="ChEBI" id="CHEBI:29035"/>
    </ligand>
</feature>
<dbReference type="EMBL" id="DXFQ01000128">
    <property type="protein sequence ID" value="HIX20328.1"/>
    <property type="molecule type" value="Genomic_DNA"/>
</dbReference>
<dbReference type="SMART" id="SM00917">
    <property type="entry name" value="LeuA_dimer"/>
    <property type="match status" value="1"/>
</dbReference>
<dbReference type="HAMAP" id="MF_01025">
    <property type="entry name" value="LeuA_type1"/>
    <property type="match status" value="1"/>
</dbReference>
<dbReference type="EC" id="2.3.3.13" evidence="3 11"/>
<dbReference type="NCBIfam" id="TIGR00973">
    <property type="entry name" value="leuA_bact"/>
    <property type="match status" value="1"/>
</dbReference>
<dbReference type="InterPro" id="IPR013709">
    <property type="entry name" value="2-isopropylmalate_synth_dimer"/>
</dbReference>
<dbReference type="PROSITE" id="PS50991">
    <property type="entry name" value="PYR_CT"/>
    <property type="match status" value="1"/>
</dbReference>
<dbReference type="FunFam" id="3.20.20.70:FF:000010">
    <property type="entry name" value="2-isopropylmalate synthase"/>
    <property type="match status" value="1"/>
</dbReference>
<dbReference type="NCBIfam" id="NF002086">
    <property type="entry name" value="PRK00915.1-3"/>
    <property type="match status" value="1"/>
</dbReference>
<comment type="subunit">
    <text evidence="11">Homodimer.</text>
</comment>
<evidence type="ECO:0000313" key="13">
    <source>
        <dbReference type="EMBL" id="HIX20328.1"/>
    </source>
</evidence>
<dbReference type="PANTHER" id="PTHR10277:SF9">
    <property type="entry name" value="2-ISOPROPYLMALATE SYNTHASE 1, CHLOROPLASTIC-RELATED"/>
    <property type="match status" value="1"/>
</dbReference>
<comment type="caution">
    <text evidence="13">The sequence shown here is derived from an EMBL/GenBank/DDBJ whole genome shotgun (WGS) entry which is preliminary data.</text>
</comment>
<accession>A0A9D1VBV7</accession>
<organism evidence="13 14">
    <name type="scientific">Candidatus Akkermansia intestinigallinarum</name>
    <dbReference type="NCBI Taxonomy" id="2838431"/>
    <lineage>
        <taxon>Bacteria</taxon>
        <taxon>Pseudomonadati</taxon>
        <taxon>Verrucomicrobiota</taxon>
        <taxon>Verrucomicrobiia</taxon>
        <taxon>Verrucomicrobiales</taxon>
        <taxon>Akkermansiaceae</taxon>
        <taxon>Akkermansia</taxon>
    </lineage>
</organism>
<feature type="binding site" evidence="11">
    <location>
        <position position="239"/>
    </location>
    <ligand>
        <name>Mn(2+)</name>
        <dbReference type="ChEBI" id="CHEBI:29035"/>
    </ligand>
</feature>
<dbReference type="InterPro" id="IPR005671">
    <property type="entry name" value="LeuA_bact_synth"/>
</dbReference>
<feature type="binding site" evidence="11">
    <location>
        <position position="205"/>
    </location>
    <ligand>
        <name>Mn(2+)</name>
        <dbReference type="ChEBI" id="CHEBI:29035"/>
    </ligand>
</feature>
<evidence type="ECO:0000256" key="8">
    <source>
        <dbReference type="ARBA" id="ARBA00022723"/>
    </source>
</evidence>
<sequence length="518" mass="55784">MSDKVLFFDTTLRDGEQCPGASMNLRQKLEVARQLEKLGVDIIEAGFPCISDGDFEAVHTIASTITKCRIAGLARCVENDIRRAGEAVAPAGDRGRIHTFLATSPLHREFKLKKSKEEIIQMAVAGVKLAKTYVDDVEFSAEDASRTELDYLAEVVTAVIDAGATTVNVPDTVGFTTPGEYCNMVRYLKENVPNIDRAVISVHCHNDIGLAVANSLAAVQAGARQVEGAINGIGERAGNAALEEVCMALTIRPEAFGFAAGEKPHNLNTREIVKTSRVVARSSGLAVQRSKAIVGENAFAHSSGIHQHGILAKRETYEIIDPAEVGWGETELPLTKHSGRAAVKARLEKLGHNLSDEELSHVFERFKKVGDSKKFVYDDDLASLVNDSLDTHNGRWKLVQIQFIAGDKTCPTATVTLEKEGKPYTDCAIGNGPVNACFKAIDRITKAKGTLVDYNVRATSAGQDALGDVSVKVQFGSECGCAPVSGKGAATDVIEASARAYLNAVNRNIVFEEMKRKA</sequence>
<keyword evidence="9 11" id="KW-0464">Manganese</keyword>
<gene>
    <name evidence="11" type="primary">leuA</name>
    <name evidence="13" type="ORF">H9862_06990</name>
</gene>
<dbReference type="Pfam" id="PF22617">
    <property type="entry name" value="HCS_D2"/>
    <property type="match status" value="1"/>
</dbReference>
<dbReference type="FunFam" id="1.10.238.260:FF:000001">
    <property type="entry name" value="2-isopropylmalate synthase"/>
    <property type="match status" value="1"/>
</dbReference>
<keyword evidence="6 11" id="KW-0028">Amino-acid biosynthesis</keyword>
<evidence type="ECO:0000256" key="5">
    <source>
        <dbReference type="ARBA" id="ARBA00022430"/>
    </source>
</evidence>
<protein>
    <recommendedName>
        <fullName evidence="4 11">2-isopropylmalate synthase</fullName>
        <ecNumber evidence="3 11">2.3.3.13</ecNumber>
    </recommendedName>
    <alternativeName>
        <fullName evidence="11">Alpha-IPM synthase</fullName>
    </alternativeName>
    <alternativeName>
        <fullName evidence="11">Alpha-isopropylmalate synthase</fullName>
    </alternativeName>
</protein>
<evidence type="ECO:0000256" key="2">
    <source>
        <dbReference type="ARBA" id="ARBA00009396"/>
    </source>
</evidence>
<evidence type="ECO:0000256" key="6">
    <source>
        <dbReference type="ARBA" id="ARBA00022605"/>
    </source>
</evidence>
<dbReference type="InterPro" id="IPR054691">
    <property type="entry name" value="LeuA/HCS_post-cat"/>
</dbReference>
<evidence type="ECO:0000256" key="1">
    <source>
        <dbReference type="ARBA" id="ARBA00004689"/>
    </source>
</evidence>
<proteinExistence type="inferred from homology"/>
<dbReference type="GO" id="GO:0030145">
    <property type="term" value="F:manganese ion binding"/>
    <property type="evidence" value="ECO:0007669"/>
    <property type="project" value="UniProtKB-UniRule"/>
</dbReference>
<feature type="region of interest" description="Regulatory domain" evidence="11">
    <location>
        <begin position="397"/>
        <end position="518"/>
    </location>
</feature>
<dbReference type="Proteomes" id="UP000823964">
    <property type="component" value="Unassembled WGS sequence"/>
</dbReference>
<evidence type="ECO:0000256" key="9">
    <source>
        <dbReference type="ARBA" id="ARBA00023211"/>
    </source>
</evidence>